<evidence type="ECO:0000256" key="2">
    <source>
        <dbReference type="ARBA" id="ARBA00022692"/>
    </source>
</evidence>
<dbReference type="InterPro" id="IPR017452">
    <property type="entry name" value="GPCR_Rhodpsn_7TM"/>
</dbReference>
<reference evidence="7" key="3">
    <citation type="submission" date="2023-05" db="EMBL/GenBank/DDBJ databases">
        <authorList>
            <person name="Smith C.H."/>
        </authorList>
    </citation>
    <scope>NUCLEOTIDE SEQUENCE</scope>
    <source>
        <strain evidence="7">CHS0354</strain>
        <tissue evidence="7">Mantle</tissue>
    </source>
</reference>
<evidence type="ECO:0000256" key="3">
    <source>
        <dbReference type="ARBA" id="ARBA00022989"/>
    </source>
</evidence>
<dbReference type="PROSITE" id="PS50262">
    <property type="entry name" value="G_PROTEIN_RECEP_F1_2"/>
    <property type="match status" value="1"/>
</dbReference>
<dbReference type="InterPro" id="IPR000276">
    <property type="entry name" value="GPCR_Rhodpsn"/>
</dbReference>
<dbReference type="AlphaFoldDB" id="A0AAE0TDI3"/>
<dbReference type="GO" id="GO:0004930">
    <property type="term" value="F:G protein-coupled receptor activity"/>
    <property type="evidence" value="ECO:0007669"/>
    <property type="project" value="InterPro"/>
</dbReference>
<feature type="domain" description="G-protein coupled receptors family 1 profile" evidence="6">
    <location>
        <begin position="42"/>
        <end position="76"/>
    </location>
</feature>
<evidence type="ECO:0000259" key="6">
    <source>
        <dbReference type="PROSITE" id="PS50262"/>
    </source>
</evidence>
<keyword evidence="4 5" id="KW-0472">Membrane</keyword>
<sequence length="76" mass="8481">MSTSMPSLDENVFLLEKSKELAVALMPVIMYVSFLMILGMFGNSTVLYYYGRKTKTTPTNCFIVALAAFDLLNCVL</sequence>
<accession>A0AAE0TDI3</accession>
<dbReference type="PRINTS" id="PR00237">
    <property type="entry name" value="GPCRRHODOPSN"/>
</dbReference>
<organism evidence="7 8">
    <name type="scientific">Potamilus streckersoni</name>
    <dbReference type="NCBI Taxonomy" id="2493646"/>
    <lineage>
        <taxon>Eukaryota</taxon>
        <taxon>Metazoa</taxon>
        <taxon>Spiralia</taxon>
        <taxon>Lophotrochozoa</taxon>
        <taxon>Mollusca</taxon>
        <taxon>Bivalvia</taxon>
        <taxon>Autobranchia</taxon>
        <taxon>Heteroconchia</taxon>
        <taxon>Palaeoheterodonta</taxon>
        <taxon>Unionida</taxon>
        <taxon>Unionoidea</taxon>
        <taxon>Unionidae</taxon>
        <taxon>Ambleminae</taxon>
        <taxon>Lampsilini</taxon>
        <taxon>Potamilus</taxon>
    </lineage>
</organism>
<evidence type="ECO:0000313" key="8">
    <source>
        <dbReference type="Proteomes" id="UP001195483"/>
    </source>
</evidence>
<dbReference type="GO" id="GO:0016020">
    <property type="term" value="C:membrane"/>
    <property type="evidence" value="ECO:0007669"/>
    <property type="project" value="UniProtKB-SubCell"/>
</dbReference>
<feature type="transmembrane region" description="Helical" evidence="5">
    <location>
        <begin position="28"/>
        <end position="50"/>
    </location>
</feature>
<reference evidence="7" key="2">
    <citation type="journal article" date="2021" name="Genome Biol. Evol.">
        <title>Developing a high-quality reference genome for a parasitic bivalve with doubly uniparental inheritance (Bivalvia: Unionida).</title>
        <authorList>
            <person name="Smith C.H."/>
        </authorList>
    </citation>
    <scope>NUCLEOTIDE SEQUENCE</scope>
    <source>
        <strain evidence="7">CHS0354</strain>
        <tissue evidence="7">Mantle</tissue>
    </source>
</reference>
<feature type="non-terminal residue" evidence="7">
    <location>
        <position position="76"/>
    </location>
</feature>
<evidence type="ECO:0000256" key="5">
    <source>
        <dbReference type="SAM" id="Phobius"/>
    </source>
</evidence>
<name>A0AAE0TDI3_9BIVA</name>
<gene>
    <name evidence="7" type="ORF">CHS0354_035406</name>
</gene>
<dbReference type="EMBL" id="JAEAOA010002070">
    <property type="protein sequence ID" value="KAK3608406.1"/>
    <property type="molecule type" value="Genomic_DNA"/>
</dbReference>
<dbReference type="SUPFAM" id="SSF81321">
    <property type="entry name" value="Family A G protein-coupled receptor-like"/>
    <property type="match status" value="1"/>
</dbReference>
<dbReference type="Proteomes" id="UP001195483">
    <property type="component" value="Unassembled WGS sequence"/>
</dbReference>
<keyword evidence="2 5" id="KW-0812">Transmembrane</keyword>
<reference evidence="7" key="1">
    <citation type="journal article" date="2021" name="Genome Biol. Evol.">
        <title>A High-Quality Reference Genome for a Parasitic Bivalve with Doubly Uniparental Inheritance (Bivalvia: Unionida).</title>
        <authorList>
            <person name="Smith C.H."/>
        </authorList>
    </citation>
    <scope>NUCLEOTIDE SEQUENCE</scope>
    <source>
        <strain evidence="7">CHS0354</strain>
    </source>
</reference>
<keyword evidence="8" id="KW-1185">Reference proteome</keyword>
<comment type="caution">
    <text evidence="7">The sequence shown here is derived from an EMBL/GenBank/DDBJ whole genome shotgun (WGS) entry which is preliminary data.</text>
</comment>
<evidence type="ECO:0000313" key="7">
    <source>
        <dbReference type="EMBL" id="KAK3608406.1"/>
    </source>
</evidence>
<evidence type="ECO:0000256" key="1">
    <source>
        <dbReference type="ARBA" id="ARBA00004370"/>
    </source>
</evidence>
<proteinExistence type="predicted"/>
<keyword evidence="3 5" id="KW-1133">Transmembrane helix</keyword>
<evidence type="ECO:0000256" key="4">
    <source>
        <dbReference type="ARBA" id="ARBA00023136"/>
    </source>
</evidence>
<dbReference type="Gene3D" id="1.20.1070.10">
    <property type="entry name" value="Rhodopsin 7-helix transmembrane proteins"/>
    <property type="match status" value="1"/>
</dbReference>
<comment type="subcellular location">
    <subcellularLocation>
        <location evidence="1">Membrane</location>
    </subcellularLocation>
</comment>
<protein>
    <recommendedName>
        <fullName evidence="6">G-protein coupled receptors family 1 profile domain-containing protein</fullName>
    </recommendedName>
</protein>